<evidence type="ECO:0000313" key="7">
    <source>
        <dbReference type="Proteomes" id="UP000092024"/>
    </source>
</evidence>
<dbReference type="GO" id="GO:0006013">
    <property type="term" value="P:mannose metabolic process"/>
    <property type="evidence" value="ECO:0007669"/>
    <property type="project" value="InterPro"/>
</dbReference>
<dbReference type="InterPro" id="IPR015341">
    <property type="entry name" value="Glyco_hydro_38_cen"/>
</dbReference>
<feature type="domain" description="Glycoside hydrolase family 38 central" evidence="5">
    <location>
        <begin position="519"/>
        <end position="599"/>
    </location>
</feature>
<dbReference type="AlphaFoldDB" id="A0A1A5YIB5"/>
<sequence length="1209" mass="136246">MMFTEKKLEARLRELEATRYRDARPIHSFAAIEDEAGATGVRPPSVTPEFELKSGETWKGRDRYIWLSHTVGIPAEWAGKTVLARLDLGETGGGNNEGFEALLYWNGEPYQGVDSNHMEVFLPEESAGRSGRVDIRLWSGLDGGGKPREMKHTIKLAELCWLDEAIDDFYYSGRSILETVQVLDHNHPERSALLKALDRAFLRVDWSQPNSDEYRQSVYAARELLLSEMETFEKHHPVTVTAIGHTHIDVAWLWRLKHTREKCARSFSTVLRLMERFPDYVFLQTQPQLYAYIKQDYPEIYEQIRERVREGRWEIGGGMWLEADCNLTSGESLVRQFLFGTRFMRQEFQVESTYLWLPDVFGYSWALPQILRKSGFDTFMTTKISWNQFNRMPHDTFNWRGIDGSEVLTHFITTPDDWEEANSFFYTYNGLITPQTVKGAWEGYQEKEANQELLLSYGYGDGGGGVNREMLEMRRRLEDMPGLPHVKTGRADDYFKRLQTTFKETDRYVHTWDGELYLEYHRGTYTSQAYNKRMNRKLELLYRETEWLGSLAAVMKGDWSGYRQESLNEGWTIILRNQFHDIIPGSSIKEVYEDSREEYAEALALAEDAWREAASVITGSNAGAAGEATDAADAMAAGKNATAAGDVMTITNAKAADNAIAPTNVTANNAIASTNVTADNAIASANVTADNAIAPTNVTADNATTAAGAATKSGTAAMNSTTNAATNGMPFTVLNSSPWTSSDLVAIDEKLAPAGGSWSDAEGKPLRAQYAEGRWIVAATNIPSLGFAAICHRGEGGDYAQDLPKGAIAEVAEKVAEEVAIEVFKEVANEVAKKEAKGVAKDVTEEALKEEALKEEVIKEAAIDSPFHQESRTLVTPHYELEWNEAGQLMRIYDRDNHREVLAKDARGNVLQVFEDKPLHFEAWDIDIFYGEKMREVTDLVSAELTEIGPLLAVVTFKWNYGNSEITQKMTVYSDSRRIDFRTTIDWQDHQQLLKVAFPVDVRSTEATYDIQFGNVKRPTHWNTSWDWARFESVGHQWADLSERGYGVSLLNDCKYGYDIKDNVMRLSLLKSAISPDPDADIGRHEFVYALYPHEGDWHTGGTVREAWRLNNPLSVCAGAPVKEAFSLLRLSVDNVMVDAVKKAEDGDVLIVRLHEFAGVRSIVELSSDLRLASMQECNLMEQPMGEAFPADQSFELKPYEIKTFIIQI</sequence>
<dbReference type="Gene3D" id="1.20.1270.50">
    <property type="entry name" value="Glycoside hydrolase family 38, central domain"/>
    <property type="match status" value="1"/>
</dbReference>
<keyword evidence="3" id="KW-0378">Hydrolase</keyword>
<dbReference type="InterPro" id="IPR037094">
    <property type="entry name" value="Glyco_hydro_38_cen_sf"/>
</dbReference>
<dbReference type="STRING" id="1844972.A7K91_15310"/>
<gene>
    <name evidence="6" type="ORF">A7K91_15310</name>
</gene>
<dbReference type="Proteomes" id="UP000092024">
    <property type="component" value="Unassembled WGS sequence"/>
</dbReference>
<dbReference type="InterPro" id="IPR000602">
    <property type="entry name" value="Glyco_hydro_38_N"/>
</dbReference>
<dbReference type="RefSeq" id="WP_068683380.1">
    <property type="nucleotide sequence ID" value="NZ_LYPA01000058.1"/>
</dbReference>
<dbReference type="GO" id="GO:0004559">
    <property type="term" value="F:alpha-mannosidase activity"/>
    <property type="evidence" value="ECO:0007669"/>
    <property type="project" value="InterPro"/>
</dbReference>
<evidence type="ECO:0000256" key="1">
    <source>
        <dbReference type="ARBA" id="ARBA00009792"/>
    </source>
</evidence>
<dbReference type="Gene3D" id="3.20.110.10">
    <property type="entry name" value="Glycoside hydrolase 38, N terminal domain"/>
    <property type="match status" value="1"/>
</dbReference>
<dbReference type="InterPro" id="IPR011330">
    <property type="entry name" value="Glyco_hydro/deAcase_b/a-brl"/>
</dbReference>
<keyword evidence="4" id="KW-0326">Glycosidase</keyword>
<dbReference type="InterPro" id="IPR011682">
    <property type="entry name" value="Glyco_hydro_38_C"/>
</dbReference>
<dbReference type="SUPFAM" id="SSF88688">
    <property type="entry name" value="Families 57/38 glycoside transferase middle domain"/>
    <property type="match status" value="1"/>
</dbReference>
<dbReference type="InterPro" id="IPR028995">
    <property type="entry name" value="Glyco_hydro_57/38_cen_sf"/>
</dbReference>
<evidence type="ECO:0000256" key="4">
    <source>
        <dbReference type="ARBA" id="ARBA00023295"/>
    </source>
</evidence>
<dbReference type="Pfam" id="PF01074">
    <property type="entry name" value="Glyco_hydro_38N"/>
    <property type="match status" value="1"/>
</dbReference>
<dbReference type="InterPro" id="IPR027291">
    <property type="entry name" value="Glyco_hydro_38_N_sf"/>
</dbReference>
<dbReference type="GO" id="GO:0030246">
    <property type="term" value="F:carbohydrate binding"/>
    <property type="evidence" value="ECO:0007669"/>
    <property type="project" value="InterPro"/>
</dbReference>
<dbReference type="CDD" id="cd10789">
    <property type="entry name" value="GH38N_AMII_ER_cytosolic"/>
    <property type="match status" value="1"/>
</dbReference>
<proteinExistence type="inferred from homology"/>
<dbReference type="SMART" id="SM00872">
    <property type="entry name" value="Alpha-mann_mid"/>
    <property type="match status" value="1"/>
</dbReference>
<accession>A0A1A5YIB5</accession>
<keyword evidence="7" id="KW-1185">Reference proteome</keyword>
<comment type="caution">
    <text evidence="6">The sequence shown here is derived from an EMBL/GenBank/DDBJ whole genome shotgun (WGS) entry which is preliminary data.</text>
</comment>
<dbReference type="Pfam" id="PF07748">
    <property type="entry name" value="Glyco_hydro_38C"/>
    <property type="match status" value="1"/>
</dbReference>
<protein>
    <submittedName>
        <fullName evidence="6">Alpha-mannosidase</fullName>
    </submittedName>
</protein>
<reference evidence="6 7" key="1">
    <citation type="submission" date="2016-05" db="EMBL/GenBank/DDBJ databases">
        <title>Paenibacillus oryzae. sp. nov., isolated from the rice root.</title>
        <authorList>
            <person name="Zhang J."/>
            <person name="Zhang X."/>
        </authorList>
    </citation>
    <scope>NUCLEOTIDE SEQUENCE [LARGE SCALE GENOMIC DNA]</scope>
    <source>
        <strain evidence="6 7">1DrF-4</strain>
    </source>
</reference>
<dbReference type="PANTHER" id="PTHR46017">
    <property type="entry name" value="ALPHA-MANNOSIDASE 2C1"/>
    <property type="match status" value="1"/>
</dbReference>
<dbReference type="GO" id="GO:0046872">
    <property type="term" value="F:metal ion binding"/>
    <property type="evidence" value="ECO:0007669"/>
    <property type="project" value="UniProtKB-KW"/>
</dbReference>
<evidence type="ECO:0000313" key="6">
    <source>
        <dbReference type="EMBL" id="OBR65318.1"/>
    </source>
</evidence>
<dbReference type="Pfam" id="PF09261">
    <property type="entry name" value="Alpha-mann_mid"/>
    <property type="match status" value="1"/>
</dbReference>
<dbReference type="PANTHER" id="PTHR46017:SF1">
    <property type="entry name" value="ALPHA-MANNOSIDASE 2C1"/>
    <property type="match status" value="1"/>
</dbReference>
<evidence type="ECO:0000256" key="3">
    <source>
        <dbReference type="ARBA" id="ARBA00022801"/>
    </source>
</evidence>
<evidence type="ECO:0000256" key="2">
    <source>
        <dbReference type="ARBA" id="ARBA00022723"/>
    </source>
</evidence>
<dbReference type="FunFam" id="3.20.110.10:FF:000002">
    <property type="entry name" value="alpha-mannosidase 2C1 isoform X1"/>
    <property type="match status" value="1"/>
</dbReference>
<dbReference type="FunFam" id="1.20.1270.50:FF:000004">
    <property type="entry name" value="alpha-mannosidase 2C1 isoform X1"/>
    <property type="match status" value="1"/>
</dbReference>
<dbReference type="EMBL" id="LYPA01000058">
    <property type="protein sequence ID" value="OBR65318.1"/>
    <property type="molecule type" value="Genomic_DNA"/>
</dbReference>
<dbReference type="FunFam" id="2.70.98.30:FF:000010">
    <property type="entry name" value="Cytosolic alpha-mannosidase"/>
    <property type="match status" value="1"/>
</dbReference>
<dbReference type="GO" id="GO:0009313">
    <property type="term" value="P:oligosaccharide catabolic process"/>
    <property type="evidence" value="ECO:0007669"/>
    <property type="project" value="TreeGrafter"/>
</dbReference>
<dbReference type="SUPFAM" id="SSF88713">
    <property type="entry name" value="Glycoside hydrolase/deacetylase"/>
    <property type="match status" value="1"/>
</dbReference>
<comment type="similarity">
    <text evidence="1">Belongs to the glycosyl hydrolase 38 family.</text>
</comment>
<dbReference type="SUPFAM" id="SSF74650">
    <property type="entry name" value="Galactose mutarotase-like"/>
    <property type="match status" value="1"/>
</dbReference>
<dbReference type="InterPro" id="IPR041147">
    <property type="entry name" value="GH38_C"/>
</dbReference>
<keyword evidence="2" id="KW-0479">Metal-binding</keyword>
<dbReference type="Gene3D" id="2.60.40.2220">
    <property type="match status" value="1"/>
</dbReference>
<organism evidence="6 7">
    <name type="scientific">Paenibacillus oryzae</name>
    <dbReference type="NCBI Taxonomy" id="1844972"/>
    <lineage>
        <taxon>Bacteria</taxon>
        <taxon>Bacillati</taxon>
        <taxon>Bacillota</taxon>
        <taxon>Bacilli</taxon>
        <taxon>Bacillales</taxon>
        <taxon>Paenibacillaceae</taxon>
        <taxon>Paenibacillus</taxon>
    </lineage>
</organism>
<dbReference type="InterPro" id="IPR011013">
    <property type="entry name" value="Gal_mutarotase_sf_dom"/>
</dbReference>
<name>A0A1A5YIB5_9BACL</name>
<evidence type="ECO:0000259" key="5">
    <source>
        <dbReference type="SMART" id="SM00872"/>
    </source>
</evidence>
<dbReference type="Gene3D" id="2.70.98.30">
    <property type="entry name" value="Golgi alpha-mannosidase II, domain 4"/>
    <property type="match status" value="1"/>
</dbReference>
<dbReference type="Pfam" id="PF17677">
    <property type="entry name" value="Glyco_hydro38C2"/>
    <property type="match status" value="1"/>
</dbReference>